<dbReference type="EMBL" id="QSHO01000007">
    <property type="protein sequence ID" value="RHC17059.1"/>
    <property type="molecule type" value="Genomic_DNA"/>
</dbReference>
<evidence type="ECO:0000313" key="3">
    <source>
        <dbReference type="EMBL" id="MTR83959.1"/>
    </source>
</evidence>
<dbReference type="Proteomes" id="UP000095350">
    <property type="component" value="Unassembled WGS sequence"/>
</dbReference>
<accession>A0A173TWE7</accession>
<proteinExistence type="predicted"/>
<evidence type="ECO:0000313" key="2">
    <source>
        <dbReference type="EMBL" id="CUN07183.1"/>
    </source>
</evidence>
<dbReference type="InterPro" id="IPR025536">
    <property type="entry name" value="DUF4422"/>
</dbReference>
<dbReference type="PaxDb" id="166486-ERS852572_01773"/>
<dbReference type="EMBL" id="QSFP01000005">
    <property type="protein sequence ID" value="RHA68341.1"/>
    <property type="molecule type" value="Genomic_DNA"/>
</dbReference>
<evidence type="ECO:0000313" key="5">
    <source>
        <dbReference type="EMBL" id="RHA68341.1"/>
    </source>
</evidence>
<dbReference type="Proteomes" id="UP000284051">
    <property type="component" value="Unassembled WGS sequence"/>
</dbReference>
<dbReference type="EMBL" id="WNAJ01000002">
    <property type="protein sequence ID" value="MTR83959.1"/>
    <property type="molecule type" value="Genomic_DNA"/>
</dbReference>
<dbReference type="Pfam" id="PF14393">
    <property type="entry name" value="DUF4422"/>
    <property type="match status" value="1"/>
</dbReference>
<dbReference type="EMBL" id="WGGT01000002">
    <property type="protein sequence ID" value="MVQ44704.1"/>
    <property type="molecule type" value="Genomic_DNA"/>
</dbReference>
<evidence type="ECO:0000313" key="6">
    <source>
        <dbReference type="EMBL" id="RHC17059.1"/>
    </source>
</evidence>
<evidence type="ECO:0000259" key="1">
    <source>
        <dbReference type="Pfam" id="PF14393"/>
    </source>
</evidence>
<dbReference type="AlphaFoldDB" id="A0A173TWE7"/>
<name>A0A173TWE7_9FIRM</name>
<reference evidence="2 8" key="1">
    <citation type="submission" date="2015-09" db="EMBL/GenBank/DDBJ databases">
        <authorList>
            <consortium name="Pathogen Informatics"/>
        </authorList>
    </citation>
    <scope>NUCLEOTIDE SEQUENCE [LARGE SCALE GENOMIC DNA]</scope>
    <source>
        <strain evidence="2 8">2789STDY5834960</strain>
    </source>
</reference>
<evidence type="ECO:0000313" key="13">
    <source>
        <dbReference type="Proteomes" id="UP000479531"/>
    </source>
</evidence>
<sequence>MSMRIYTMTHKKFTPLPDPLYVPLHVGRACGENLGYLGDDTGEQISALNCYYSELTGFYWIWKNCHDADYVGTCHYRRYLINEKEQIYTEKEYRELLRKYDLVTTKKVLLNNSYYDGFLANHNIRALEMTGKVITEKYPEYADAFEQLVNGRQTYFGNILVTSKILFDEYASWLFSIFFEVAERIELETGEDAYHKRVFGFISEFLLLVWVTVKKLRVYECKVGMLGEKAETGELKRCLAECFRNRDVDLAKKIFLETREKRPDVLMEASDITGELHLCMQIIATAGEERNHGETMILERENDFGRLMEIFSKLNRVVSRYRENSESEEDIRFLGEGKISKTAVWVAVMMGKESESEKKDLMDRMLKYLH</sequence>
<organism evidence="2 8">
    <name type="scientific">Roseburia intestinalis</name>
    <dbReference type="NCBI Taxonomy" id="166486"/>
    <lineage>
        <taxon>Bacteria</taxon>
        <taxon>Bacillati</taxon>
        <taxon>Bacillota</taxon>
        <taxon>Clostridia</taxon>
        <taxon>Lachnospirales</taxon>
        <taxon>Lachnospiraceae</taxon>
        <taxon>Roseburia</taxon>
    </lineage>
</organism>
<feature type="domain" description="DUF4422" evidence="1">
    <location>
        <begin position="4"/>
        <end position="214"/>
    </location>
</feature>
<evidence type="ECO:0000313" key="12">
    <source>
        <dbReference type="Proteomes" id="UP000478483"/>
    </source>
</evidence>
<reference evidence="3 12" key="3">
    <citation type="journal article" date="2019" name="Nat. Med.">
        <title>A library of human gut bacterial isolates paired with longitudinal multiomics data enables mechanistic microbiome research.</title>
        <authorList>
            <person name="Poyet M."/>
            <person name="Groussin M."/>
            <person name="Gibbons S.M."/>
            <person name="Avila-Pacheco J."/>
            <person name="Jiang X."/>
            <person name="Kearney S.M."/>
            <person name="Perrotta A.R."/>
            <person name="Berdy B."/>
            <person name="Zhao S."/>
            <person name="Lieberman T.D."/>
            <person name="Swanson P.K."/>
            <person name="Smith M."/>
            <person name="Roesemann S."/>
            <person name="Alexander J.E."/>
            <person name="Rich S.A."/>
            <person name="Livny J."/>
            <person name="Vlamakis H."/>
            <person name="Clish C."/>
            <person name="Bullock K."/>
            <person name="Deik A."/>
            <person name="Scott J."/>
            <person name="Pierce K.A."/>
            <person name="Xavier R.J."/>
            <person name="Alm E.J."/>
        </authorList>
    </citation>
    <scope>NUCLEOTIDE SEQUENCE [LARGE SCALE GENOMIC DNA]</scope>
    <source>
        <strain evidence="3 12">BIOML-A1</strain>
    </source>
</reference>
<evidence type="ECO:0000313" key="7">
    <source>
        <dbReference type="EMBL" id="RHG29589.1"/>
    </source>
</evidence>
<gene>
    <name evidence="7" type="ORF">DW264_05160</name>
    <name evidence="6" type="ORF">DW856_09340</name>
    <name evidence="5" type="ORF">DW927_06365</name>
    <name evidence="2" type="ORF">ERS852572_01773</name>
    <name evidence="4" type="ORF">GCK47_02990</name>
    <name evidence="3" type="ORF">GMD50_02595</name>
</gene>
<dbReference type="Proteomes" id="UP000479531">
    <property type="component" value="Unassembled WGS sequence"/>
</dbReference>
<evidence type="ECO:0000313" key="4">
    <source>
        <dbReference type="EMBL" id="MVQ44704.1"/>
    </source>
</evidence>
<evidence type="ECO:0000313" key="11">
    <source>
        <dbReference type="Proteomes" id="UP000284465"/>
    </source>
</evidence>
<evidence type="ECO:0000313" key="8">
    <source>
        <dbReference type="Proteomes" id="UP000095350"/>
    </source>
</evidence>
<dbReference type="EMBL" id="CYXZ01000012">
    <property type="protein sequence ID" value="CUN07183.1"/>
    <property type="molecule type" value="Genomic_DNA"/>
</dbReference>
<dbReference type="EMBL" id="QRID01000004">
    <property type="protein sequence ID" value="RHG29589.1"/>
    <property type="molecule type" value="Genomic_DNA"/>
</dbReference>
<dbReference type="GeneID" id="61432995"/>
<reference evidence="9 10" key="2">
    <citation type="submission" date="2018-08" db="EMBL/GenBank/DDBJ databases">
        <title>A genome reference for cultivated species of the human gut microbiota.</title>
        <authorList>
            <person name="Zou Y."/>
            <person name="Xue W."/>
            <person name="Luo G."/>
        </authorList>
    </citation>
    <scope>NUCLEOTIDE SEQUENCE [LARGE SCALE GENOMIC DNA]</scope>
    <source>
        <strain evidence="7 10">AM22-21LB</strain>
        <strain evidence="6 9">AM37-1AC</strain>
        <strain evidence="5 11">AM43-11</strain>
    </source>
</reference>
<dbReference type="STRING" id="166486.ERS852572_01773"/>
<protein>
    <submittedName>
        <fullName evidence="3">DUF4422 domain-containing protein</fullName>
    </submittedName>
</protein>
<evidence type="ECO:0000313" key="10">
    <source>
        <dbReference type="Proteomes" id="UP000284051"/>
    </source>
</evidence>
<evidence type="ECO:0000313" key="9">
    <source>
        <dbReference type="Proteomes" id="UP000283513"/>
    </source>
</evidence>
<dbReference type="RefSeq" id="WP_015520619.1">
    <property type="nucleotide sequence ID" value="NZ_CABIYH010000012.1"/>
</dbReference>
<dbReference type="Proteomes" id="UP000284465">
    <property type="component" value="Unassembled WGS sequence"/>
</dbReference>
<dbReference type="Proteomes" id="UP000283513">
    <property type="component" value="Unassembled WGS sequence"/>
</dbReference>
<reference evidence="4 13" key="4">
    <citation type="submission" date="2019-10" db="EMBL/GenBank/DDBJ databases">
        <title>Roseburia spp. ameliorate alcoholic fatty liver via restoration of gut barrier function.</title>
        <authorList>
            <person name="Seo B."/>
            <person name="Ko G."/>
        </authorList>
    </citation>
    <scope>NUCLEOTIDE SEQUENCE [LARGE SCALE GENOMIC DNA]</scope>
    <source>
        <strain evidence="4 13">SNUG30017</strain>
    </source>
</reference>
<dbReference type="OrthoDB" id="9798746at2"/>
<dbReference type="Proteomes" id="UP000478483">
    <property type="component" value="Unassembled WGS sequence"/>
</dbReference>